<evidence type="ECO:0000256" key="3">
    <source>
        <dbReference type="ARBA" id="ARBA00022723"/>
    </source>
</evidence>
<dbReference type="GO" id="GO:0046872">
    <property type="term" value="F:metal ion binding"/>
    <property type="evidence" value="ECO:0007669"/>
    <property type="project" value="UniProtKB-KW"/>
</dbReference>
<dbReference type="RefSeq" id="WP_110234758.1">
    <property type="nucleotide sequence ID" value="NZ_CP023994.1"/>
</dbReference>
<comment type="similarity">
    <text evidence="5">Belongs to the bacterial solute-binding protein 9 family.</text>
</comment>
<evidence type="ECO:0000313" key="8">
    <source>
        <dbReference type="Proteomes" id="UP000246894"/>
    </source>
</evidence>
<dbReference type="Proteomes" id="UP000246894">
    <property type="component" value="Chromosome"/>
</dbReference>
<evidence type="ECO:0000256" key="6">
    <source>
        <dbReference type="SAM" id="SignalP"/>
    </source>
</evidence>
<feature type="signal peptide" evidence="6">
    <location>
        <begin position="1"/>
        <end position="27"/>
    </location>
</feature>
<dbReference type="PRINTS" id="PR00691">
    <property type="entry name" value="ADHESINB"/>
</dbReference>
<evidence type="ECO:0000313" key="7">
    <source>
        <dbReference type="EMBL" id="AWR22315.1"/>
    </source>
</evidence>
<comment type="subcellular location">
    <subcellularLocation>
        <location evidence="1">Cell envelope</location>
    </subcellularLocation>
</comment>
<evidence type="ECO:0000256" key="1">
    <source>
        <dbReference type="ARBA" id="ARBA00004196"/>
    </source>
</evidence>
<reference evidence="7 8" key="1">
    <citation type="submission" date="2017-10" db="EMBL/GenBank/DDBJ databases">
        <title>Genome of an Actinobacterium that displays light-enhanced growth.</title>
        <authorList>
            <person name="Maresca J.A."/>
            <person name="Hempel P."/>
            <person name="Shevchenko O."/>
            <person name="Miller K.J."/>
            <person name="Hahn M.W."/>
        </authorList>
    </citation>
    <scope>NUCLEOTIDE SEQUENCE [LARGE SCALE GENOMIC DNA]</scope>
    <source>
        <strain evidence="7 8">MWH-Mo1</strain>
    </source>
</reference>
<dbReference type="Pfam" id="PF01297">
    <property type="entry name" value="ZnuA"/>
    <property type="match status" value="1"/>
</dbReference>
<protein>
    <submittedName>
        <fullName evidence="7">Putative periplasmic iron-binding protein</fullName>
    </submittedName>
</protein>
<keyword evidence="3" id="KW-0479">Metal-binding</keyword>
<gene>
    <name evidence="7" type="ORF">AURMO_01733</name>
</gene>
<dbReference type="Gene3D" id="3.40.50.1980">
    <property type="entry name" value="Nitrogenase molybdenum iron protein domain"/>
    <property type="match status" value="2"/>
</dbReference>
<feature type="chain" id="PRO_5016336689" evidence="6">
    <location>
        <begin position="28"/>
        <end position="327"/>
    </location>
</feature>
<dbReference type="InterPro" id="IPR006129">
    <property type="entry name" value="AdhesinB"/>
</dbReference>
<sequence precursor="true">MKVLGILAASVLIVGSLSACSSPSAQSEEFQVVATTTQVTEFTRAVVGDTGTVTGLIQPNQSAHSFDPSAKQLLALSQADAVVINGADLEPWISDALSASNFSGEIIDASTGIELLAAGEAEEDHAAHAAGDEHAHGEGDPHIWTSPLKAQVMVKNIATGLEAVNPADATVMEDNAASYSAQLASLNEWVMANFDQVPVDQRLLVTNHDAFTYFVSEYGITFVGSIIPSFDDNAEPSAAEIDALIALIKQSGAKAVFSEASISPKLAKTIASEAGVKVYSGDNALYSDSLGVTGSDGETYIKATIHNVTMLMNAWGYPVLPLPAELS</sequence>
<dbReference type="GO" id="GO:0030001">
    <property type="term" value="P:metal ion transport"/>
    <property type="evidence" value="ECO:0007669"/>
    <property type="project" value="InterPro"/>
</dbReference>
<evidence type="ECO:0000256" key="2">
    <source>
        <dbReference type="ARBA" id="ARBA00022448"/>
    </source>
</evidence>
<organism evidence="7 8">
    <name type="scientific">Aurantimicrobium photophilum</name>
    <dbReference type="NCBI Taxonomy" id="1987356"/>
    <lineage>
        <taxon>Bacteria</taxon>
        <taxon>Bacillati</taxon>
        <taxon>Actinomycetota</taxon>
        <taxon>Actinomycetes</taxon>
        <taxon>Micrococcales</taxon>
        <taxon>Microbacteriaceae</taxon>
        <taxon>Aurantimicrobium</taxon>
    </lineage>
</organism>
<evidence type="ECO:0000256" key="5">
    <source>
        <dbReference type="RuleBase" id="RU003512"/>
    </source>
</evidence>
<dbReference type="SUPFAM" id="SSF53807">
    <property type="entry name" value="Helical backbone' metal receptor"/>
    <property type="match status" value="1"/>
</dbReference>
<dbReference type="PROSITE" id="PS51257">
    <property type="entry name" value="PROKAR_LIPOPROTEIN"/>
    <property type="match status" value="1"/>
</dbReference>
<keyword evidence="2 5" id="KW-0813">Transport</keyword>
<dbReference type="AlphaFoldDB" id="A0A2Z3S059"/>
<dbReference type="GO" id="GO:0030313">
    <property type="term" value="C:cell envelope"/>
    <property type="evidence" value="ECO:0007669"/>
    <property type="project" value="UniProtKB-SubCell"/>
</dbReference>
<dbReference type="GO" id="GO:0007155">
    <property type="term" value="P:cell adhesion"/>
    <property type="evidence" value="ECO:0007669"/>
    <property type="project" value="InterPro"/>
</dbReference>
<dbReference type="InterPro" id="IPR006128">
    <property type="entry name" value="Lipoprotein_PsaA-like"/>
</dbReference>
<dbReference type="OrthoDB" id="9810636at2"/>
<dbReference type="KEGG" id="aum:AURMO_01733"/>
<proteinExistence type="inferred from homology"/>
<dbReference type="PANTHER" id="PTHR42953">
    <property type="entry name" value="HIGH-AFFINITY ZINC UPTAKE SYSTEM PROTEIN ZNUA-RELATED"/>
    <property type="match status" value="1"/>
</dbReference>
<name>A0A2Z3S059_9MICO</name>
<dbReference type="EMBL" id="CP023994">
    <property type="protein sequence ID" value="AWR22315.1"/>
    <property type="molecule type" value="Genomic_DNA"/>
</dbReference>
<dbReference type="InterPro" id="IPR006127">
    <property type="entry name" value="ZnuA-like"/>
</dbReference>
<keyword evidence="8" id="KW-1185">Reference proteome</keyword>
<evidence type="ECO:0000256" key="4">
    <source>
        <dbReference type="ARBA" id="ARBA00022729"/>
    </source>
</evidence>
<dbReference type="PANTHER" id="PTHR42953:SF1">
    <property type="entry name" value="METAL-BINDING PROTEIN HI_0362-RELATED"/>
    <property type="match status" value="1"/>
</dbReference>
<keyword evidence="4 6" id="KW-0732">Signal</keyword>
<accession>A0A2Z3S059</accession>
<dbReference type="InterPro" id="IPR050492">
    <property type="entry name" value="Bact_metal-bind_prot9"/>
</dbReference>
<dbReference type="PRINTS" id="PR00690">
    <property type="entry name" value="ADHESNFAMILY"/>
</dbReference>